<dbReference type="EMBL" id="AP025592">
    <property type="protein sequence ID" value="BDG09223.1"/>
    <property type="molecule type" value="Genomic_DNA"/>
</dbReference>
<feature type="chain" id="PRO_5046922555" description="F5/8 type C domain-containing protein" evidence="1">
    <location>
        <begin position="27"/>
        <end position="723"/>
    </location>
</feature>
<evidence type="ECO:0000256" key="1">
    <source>
        <dbReference type="SAM" id="SignalP"/>
    </source>
</evidence>
<dbReference type="Proteomes" id="UP001162734">
    <property type="component" value="Chromosome"/>
</dbReference>
<protein>
    <recommendedName>
        <fullName evidence="4">F5/8 type C domain-containing protein</fullName>
    </recommendedName>
</protein>
<reference evidence="3" key="1">
    <citation type="journal article" date="2022" name="Int. J. Syst. Evol. Microbiol.">
        <title>Anaeromyxobacter oryzae sp. nov., Anaeromyxobacter diazotrophicus sp. nov. and Anaeromyxobacter paludicola sp. nov., isolated from paddy soils.</title>
        <authorList>
            <person name="Itoh H."/>
            <person name="Xu Z."/>
            <person name="Mise K."/>
            <person name="Masuda Y."/>
            <person name="Ushijima N."/>
            <person name="Hayakawa C."/>
            <person name="Shiratori Y."/>
            <person name="Senoo K."/>
        </authorList>
    </citation>
    <scope>NUCLEOTIDE SEQUENCE [LARGE SCALE GENOMIC DNA]</scope>
    <source>
        <strain evidence="3">Red630</strain>
    </source>
</reference>
<feature type="signal peptide" evidence="1">
    <location>
        <begin position="1"/>
        <end position="26"/>
    </location>
</feature>
<evidence type="ECO:0000313" key="3">
    <source>
        <dbReference type="Proteomes" id="UP001162734"/>
    </source>
</evidence>
<sequence>MSWGARAACRWLLALALAAGAFAARADILSLYLEPTYSVTSTDTTDQAGRTTHLDSRSLLQNYRLTLDERLSPALSLTAGGLFRDQRTWSDGPTGSSLDDDRARGVYGRLTLTLPYLTSGLSYDLRDEATYGSPRVVNETWSGVVGWRPLELPQVTLQVTRGHVYDVERARIDTTTTAALLSALYTPAPWDFKYVLSWNRPDDAIGGTVSNSIDQTAQATYSERLLEDRTTVYASLTLHNQNVSTSYVGTGTITQQQRPLSGLSLVDVFPAEPGTDTLSPNPALVDGSLTTGASLDIGYGPSLAGDRNLREMGVQFADAVTPVNTVRVWVDRKVRAEVVGSYTWSVYRSDDNLKWTAVPITGPVTFDSFENRFELPIQSTQARYLKAVTAPLVAGSTLDTTLASVLVTEVQTFLVLPASAVPRERTTSSAALNASATTLLWRRANLTHDVTVFLARQVSPDVTTYGVSNGLGASQRLSATLQATERVVRLDSDAGTGHTGQTQWNAGLIWTPLPTLTSSLIYSGQYVESAGALTDTISAFARADLWEGLSAQANAAGSVVNDATKDTWTGTFNLTASAVPNRFVSFTLGWLSSVSRVYSSESEEPIDSESARVDASVAFHPTDALSGSATVSRTLVVPSGSPSTLATVQLNYSPFRGDLQLSAGYARTLDTASDTTTEIFTPALRWIIRRNVTSTASYTILHTTSPVQETRSRTLSVGLSILW</sequence>
<proteinExistence type="predicted"/>
<keyword evidence="3" id="KW-1185">Reference proteome</keyword>
<evidence type="ECO:0008006" key="4">
    <source>
        <dbReference type="Google" id="ProtNLM"/>
    </source>
</evidence>
<gene>
    <name evidence="2" type="ORF">AMPC_23360</name>
</gene>
<evidence type="ECO:0000313" key="2">
    <source>
        <dbReference type="EMBL" id="BDG09223.1"/>
    </source>
</evidence>
<name>A0ABM7XBI3_9BACT</name>
<accession>A0ABM7XBI3</accession>
<organism evidence="2 3">
    <name type="scientific">Anaeromyxobacter paludicola</name>
    <dbReference type="NCBI Taxonomy" id="2918171"/>
    <lineage>
        <taxon>Bacteria</taxon>
        <taxon>Pseudomonadati</taxon>
        <taxon>Myxococcota</taxon>
        <taxon>Myxococcia</taxon>
        <taxon>Myxococcales</taxon>
        <taxon>Cystobacterineae</taxon>
        <taxon>Anaeromyxobacteraceae</taxon>
        <taxon>Anaeromyxobacter</taxon>
    </lineage>
</organism>
<keyword evidence="1" id="KW-0732">Signal</keyword>